<keyword evidence="6 8" id="KW-1133">Transmembrane helix</keyword>
<comment type="function">
    <text evidence="1 8">Golgi membrane protein involved in vesicular trafficking.</text>
</comment>
<evidence type="ECO:0000256" key="2">
    <source>
        <dbReference type="ARBA" id="ARBA00004653"/>
    </source>
</evidence>
<dbReference type="PANTHER" id="PTHR13019">
    <property type="entry name" value="GOLGI APPARATUS MEMBRANE PROTEIN TVP23"/>
    <property type="match status" value="1"/>
</dbReference>
<accession>U4LF04</accession>
<keyword evidence="8" id="KW-0333">Golgi apparatus</keyword>
<evidence type="ECO:0000256" key="5">
    <source>
        <dbReference type="ARBA" id="ARBA00022692"/>
    </source>
</evidence>
<sequence>MPDAPLNWRLSAHPLTLVMFLAFRLASIGMYLFGLWFSSNFVLIFIIVILLLSADFYYCKNIAGRRLVGLRWWNETNSSTGEQIWVFESPPEERQINATDARFFWLSLYAAPVFWTVLAIIAIVRFEFIWLSLVVVAMVLGSTNAVAFGRADKFANVGGWAGQAMSSGVGGMVSGFAGRFMGRMMFTGR</sequence>
<evidence type="ECO:0000256" key="7">
    <source>
        <dbReference type="ARBA" id="ARBA00023136"/>
    </source>
</evidence>
<feature type="transmembrane region" description="Helical" evidence="8">
    <location>
        <begin position="103"/>
        <end position="123"/>
    </location>
</feature>
<feature type="transmembrane region" description="Helical" evidence="8">
    <location>
        <begin position="160"/>
        <end position="181"/>
    </location>
</feature>
<dbReference type="Proteomes" id="UP000018144">
    <property type="component" value="Unassembled WGS sequence"/>
</dbReference>
<comment type="similarity">
    <text evidence="3 8">Belongs to the TVP23 family.</text>
</comment>
<dbReference type="PANTHER" id="PTHR13019:SF7">
    <property type="entry name" value="GOLGI APPARATUS MEMBRANE PROTEIN TVP23"/>
    <property type="match status" value="1"/>
</dbReference>
<proteinExistence type="inferred from homology"/>
<feature type="transmembrane region" description="Helical" evidence="8">
    <location>
        <begin position="12"/>
        <end position="33"/>
    </location>
</feature>
<dbReference type="GO" id="GO:0009306">
    <property type="term" value="P:protein secretion"/>
    <property type="evidence" value="ECO:0007669"/>
    <property type="project" value="TreeGrafter"/>
</dbReference>
<dbReference type="InterPro" id="IPR008564">
    <property type="entry name" value="TVP23-like"/>
</dbReference>
<dbReference type="GO" id="GO:0000139">
    <property type="term" value="C:Golgi membrane"/>
    <property type="evidence" value="ECO:0007669"/>
    <property type="project" value="UniProtKB-SubCell"/>
</dbReference>
<name>U4LF04_PYROM</name>
<dbReference type="STRING" id="1076935.U4LF04"/>
<dbReference type="Pfam" id="PF05832">
    <property type="entry name" value="DUF846"/>
    <property type="match status" value="1"/>
</dbReference>
<dbReference type="EMBL" id="HF935427">
    <property type="protein sequence ID" value="CCX30127.1"/>
    <property type="molecule type" value="Genomic_DNA"/>
</dbReference>
<evidence type="ECO:0000313" key="9">
    <source>
        <dbReference type="EMBL" id="CCX30127.1"/>
    </source>
</evidence>
<feature type="transmembrane region" description="Helical" evidence="8">
    <location>
        <begin position="129"/>
        <end position="148"/>
    </location>
</feature>
<dbReference type="AlphaFoldDB" id="U4LF04"/>
<evidence type="ECO:0000256" key="1">
    <source>
        <dbReference type="ARBA" id="ARBA00003246"/>
    </source>
</evidence>
<comment type="caution">
    <text evidence="8">Lacks conserved residue(s) required for the propagation of feature annotation.</text>
</comment>
<comment type="subcellular location">
    <subcellularLocation>
        <location evidence="2 8">Golgi apparatus membrane</location>
        <topology evidence="2 8">Multi-pass membrane protein</topology>
    </subcellularLocation>
</comment>
<dbReference type="OMA" id="KMIWWID"/>
<feature type="transmembrane region" description="Helical" evidence="8">
    <location>
        <begin position="39"/>
        <end position="58"/>
    </location>
</feature>
<reference evidence="9 10" key="1">
    <citation type="journal article" date="2013" name="PLoS Genet.">
        <title>The genome and development-dependent transcriptomes of Pyronema confluens: a window into fungal evolution.</title>
        <authorList>
            <person name="Traeger S."/>
            <person name="Altegoer F."/>
            <person name="Freitag M."/>
            <person name="Gabaldon T."/>
            <person name="Kempken F."/>
            <person name="Kumar A."/>
            <person name="Marcet-Houben M."/>
            <person name="Poggeler S."/>
            <person name="Stajich J.E."/>
            <person name="Nowrousian M."/>
        </authorList>
    </citation>
    <scope>NUCLEOTIDE SEQUENCE [LARGE SCALE GENOMIC DNA]</scope>
    <source>
        <strain evidence="10">CBS 100304</strain>
        <tissue evidence="9">Vegetative mycelium</tissue>
    </source>
</reference>
<keyword evidence="10" id="KW-1185">Reference proteome</keyword>
<evidence type="ECO:0000313" key="10">
    <source>
        <dbReference type="Proteomes" id="UP000018144"/>
    </source>
</evidence>
<evidence type="ECO:0000256" key="4">
    <source>
        <dbReference type="ARBA" id="ARBA00013603"/>
    </source>
</evidence>
<gene>
    <name evidence="9" type="ORF">PCON_08229</name>
</gene>
<keyword evidence="5 8" id="KW-0812">Transmembrane</keyword>
<organism evidence="9 10">
    <name type="scientific">Pyronema omphalodes (strain CBS 100304)</name>
    <name type="common">Pyronema confluens</name>
    <dbReference type="NCBI Taxonomy" id="1076935"/>
    <lineage>
        <taxon>Eukaryota</taxon>
        <taxon>Fungi</taxon>
        <taxon>Dikarya</taxon>
        <taxon>Ascomycota</taxon>
        <taxon>Pezizomycotina</taxon>
        <taxon>Pezizomycetes</taxon>
        <taxon>Pezizales</taxon>
        <taxon>Pyronemataceae</taxon>
        <taxon>Pyronema</taxon>
    </lineage>
</organism>
<evidence type="ECO:0000256" key="6">
    <source>
        <dbReference type="ARBA" id="ARBA00022989"/>
    </source>
</evidence>
<protein>
    <recommendedName>
        <fullName evidence="4 8">Golgi apparatus membrane protein TVP23</fullName>
    </recommendedName>
</protein>
<evidence type="ECO:0000256" key="3">
    <source>
        <dbReference type="ARBA" id="ARBA00005467"/>
    </source>
</evidence>
<keyword evidence="7 8" id="KW-0472">Membrane</keyword>
<dbReference type="GO" id="GO:0016192">
    <property type="term" value="P:vesicle-mediated transport"/>
    <property type="evidence" value="ECO:0007669"/>
    <property type="project" value="TreeGrafter"/>
</dbReference>
<evidence type="ECO:0000256" key="8">
    <source>
        <dbReference type="RuleBase" id="RU361206"/>
    </source>
</evidence>
<dbReference type="OrthoDB" id="2151161at2759"/>
<dbReference type="eggNOG" id="KOG3195">
    <property type="taxonomic scope" value="Eukaryota"/>
</dbReference>